<dbReference type="InterPro" id="IPR050768">
    <property type="entry name" value="UPF0353/GerABKA_families"/>
</dbReference>
<dbReference type="PROSITE" id="PS50234">
    <property type="entry name" value="VWFA"/>
    <property type="match status" value="1"/>
</dbReference>
<accession>A0A381QMY2</accession>
<organism evidence="7">
    <name type="scientific">marine metagenome</name>
    <dbReference type="NCBI Taxonomy" id="408172"/>
    <lineage>
        <taxon>unclassified sequences</taxon>
        <taxon>metagenomes</taxon>
        <taxon>ecological metagenomes</taxon>
    </lineage>
</organism>
<dbReference type="EMBL" id="UINC01001426">
    <property type="protein sequence ID" value="SUZ80390.1"/>
    <property type="molecule type" value="Genomic_DNA"/>
</dbReference>
<feature type="transmembrane region" description="Helical" evidence="5">
    <location>
        <begin position="251"/>
        <end position="269"/>
    </location>
</feature>
<protein>
    <recommendedName>
        <fullName evidence="6">VWFA domain-containing protein</fullName>
    </recommendedName>
</protein>
<dbReference type="InterPro" id="IPR002035">
    <property type="entry name" value="VWF_A"/>
</dbReference>
<dbReference type="PANTHER" id="PTHR22550:SF5">
    <property type="entry name" value="LEUCINE ZIPPER PROTEIN 4"/>
    <property type="match status" value="1"/>
</dbReference>
<dbReference type="SUPFAM" id="SSF53300">
    <property type="entry name" value="vWA-like"/>
    <property type="match status" value="1"/>
</dbReference>
<keyword evidence="4 5" id="KW-0472">Membrane</keyword>
<sequence>MGLFGLSFLIVSASGPQIGTKVKPVERKGVDLVFVVDISISMDAEDVKPSRLQKAKFEISQIIKQLKGDRVGIIVFAGSSHIYLPLTADYEAAQLFLDGIDTNMIPTQGTSISSALNSGLTAFTEESEKYKVILIITDGEDHEGEAVEIAEKAARTGIIIHTVGVGSLTGSLIPIKSQNGVSQEYKRDRQGKLVTSKLNEMALREIADAGNGIYVRFDNRLTGHRNLIQAIDSMEKKTISTHEFSEFEDRYQIFAIISLLFFIIGFMFPTKKMQKDTWRGRIV</sequence>
<dbReference type="AlphaFoldDB" id="A0A381QMY2"/>
<name>A0A381QMY2_9ZZZZ</name>
<feature type="domain" description="VWFA" evidence="6">
    <location>
        <begin position="31"/>
        <end position="206"/>
    </location>
</feature>
<dbReference type="InterPro" id="IPR036465">
    <property type="entry name" value="vWFA_dom_sf"/>
</dbReference>
<dbReference type="Gene3D" id="3.40.50.410">
    <property type="entry name" value="von Willebrand factor, type A domain"/>
    <property type="match status" value="1"/>
</dbReference>
<dbReference type="PRINTS" id="PR00453">
    <property type="entry name" value="VWFADOMAIN"/>
</dbReference>
<evidence type="ECO:0000256" key="2">
    <source>
        <dbReference type="ARBA" id="ARBA00022692"/>
    </source>
</evidence>
<evidence type="ECO:0000259" key="6">
    <source>
        <dbReference type="PROSITE" id="PS50234"/>
    </source>
</evidence>
<evidence type="ECO:0000256" key="5">
    <source>
        <dbReference type="SAM" id="Phobius"/>
    </source>
</evidence>
<dbReference type="Pfam" id="PF13519">
    <property type="entry name" value="VWA_2"/>
    <property type="match status" value="1"/>
</dbReference>
<keyword evidence="3 5" id="KW-1133">Transmembrane helix</keyword>
<gene>
    <name evidence="7" type="ORF">METZ01_LOCUS33244</name>
</gene>
<dbReference type="PANTHER" id="PTHR22550">
    <property type="entry name" value="SPORE GERMINATION PROTEIN"/>
    <property type="match status" value="1"/>
</dbReference>
<proteinExistence type="predicted"/>
<evidence type="ECO:0000256" key="4">
    <source>
        <dbReference type="ARBA" id="ARBA00023136"/>
    </source>
</evidence>
<evidence type="ECO:0000256" key="1">
    <source>
        <dbReference type="ARBA" id="ARBA00022475"/>
    </source>
</evidence>
<evidence type="ECO:0000256" key="3">
    <source>
        <dbReference type="ARBA" id="ARBA00022989"/>
    </source>
</evidence>
<keyword evidence="2 5" id="KW-0812">Transmembrane</keyword>
<dbReference type="SMART" id="SM00327">
    <property type="entry name" value="VWA"/>
    <property type="match status" value="1"/>
</dbReference>
<keyword evidence="1" id="KW-1003">Cell membrane</keyword>
<evidence type="ECO:0000313" key="7">
    <source>
        <dbReference type="EMBL" id="SUZ80390.1"/>
    </source>
</evidence>
<reference evidence="7" key="1">
    <citation type="submission" date="2018-05" db="EMBL/GenBank/DDBJ databases">
        <authorList>
            <person name="Lanie J.A."/>
            <person name="Ng W.-L."/>
            <person name="Kazmierczak K.M."/>
            <person name="Andrzejewski T.M."/>
            <person name="Davidsen T.M."/>
            <person name="Wayne K.J."/>
            <person name="Tettelin H."/>
            <person name="Glass J.I."/>
            <person name="Rusch D."/>
            <person name="Podicherti R."/>
            <person name="Tsui H.-C.T."/>
            <person name="Winkler M.E."/>
        </authorList>
    </citation>
    <scope>NUCLEOTIDE SEQUENCE</scope>
</reference>